<keyword evidence="2" id="KW-0833">Ubl conjugation pathway</keyword>
<name>A0A7J8VRF9_9ROSI</name>
<dbReference type="Pfam" id="PF25598">
    <property type="entry name" value="ARM_PUB"/>
    <property type="match status" value="1"/>
</dbReference>
<dbReference type="Gene3D" id="1.25.10.10">
    <property type="entry name" value="Leucine-rich Repeat Variant"/>
    <property type="match status" value="1"/>
</dbReference>
<feature type="domain" description="U-box" evidence="4">
    <location>
        <begin position="5"/>
        <end position="183"/>
    </location>
</feature>
<dbReference type="OrthoDB" id="7537227at2759"/>
<gene>
    <name evidence="5" type="ORF">Goklo_004950</name>
</gene>
<evidence type="ECO:0000256" key="1">
    <source>
        <dbReference type="ARBA" id="ARBA00022737"/>
    </source>
</evidence>
<accession>A0A7J8VRF9</accession>
<organism evidence="5 6">
    <name type="scientific">Gossypium klotzschianum</name>
    <dbReference type="NCBI Taxonomy" id="34286"/>
    <lineage>
        <taxon>Eukaryota</taxon>
        <taxon>Viridiplantae</taxon>
        <taxon>Streptophyta</taxon>
        <taxon>Embryophyta</taxon>
        <taxon>Tracheophyta</taxon>
        <taxon>Spermatophyta</taxon>
        <taxon>Magnoliopsida</taxon>
        <taxon>eudicotyledons</taxon>
        <taxon>Gunneridae</taxon>
        <taxon>Pentapetalae</taxon>
        <taxon>rosids</taxon>
        <taxon>malvids</taxon>
        <taxon>Malvales</taxon>
        <taxon>Malvaceae</taxon>
        <taxon>Malvoideae</taxon>
        <taxon>Gossypium</taxon>
    </lineage>
</organism>
<dbReference type="SMART" id="SM00185">
    <property type="entry name" value="ARM"/>
    <property type="match status" value="2"/>
</dbReference>
<reference evidence="5 6" key="1">
    <citation type="journal article" date="2019" name="Genome Biol. Evol.">
        <title>Insights into the evolution of the New World diploid cottons (Gossypium, subgenus Houzingenia) based on genome sequencing.</title>
        <authorList>
            <person name="Grover C.E."/>
            <person name="Arick M.A. 2nd"/>
            <person name="Thrash A."/>
            <person name="Conover J.L."/>
            <person name="Sanders W.S."/>
            <person name="Peterson D.G."/>
            <person name="Frelichowski J.E."/>
            <person name="Scheffler J.A."/>
            <person name="Scheffler B.E."/>
            <person name="Wendel J.F."/>
        </authorList>
    </citation>
    <scope>NUCLEOTIDE SEQUENCE [LARGE SCALE GENOMIC DNA]</scope>
    <source>
        <strain evidence="5">57</strain>
        <tissue evidence="5">Leaf</tissue>
    </source>
</reference>
<proteinExistence type="predicted"/>
<sequence>ATLHSILIADESSRPIIGSKRDILYTLLSIIGDEHAPARSIKDALKALFGIALYQLNRASLVGLGAVPALVSLIVRDARKGIVEDATAVLAQIAGCEESEEAMRKAGGLEVLGDLLDEKTAASTRMRENAVGALLNLAGCGGERGRKEVREMGVKVMDVIREVGENGSPKGKAKAVELLKFVVDGNEYENEKEGENMSALSYTVQMKLCLTKGEFGWTVRLLAVSVKTAVAVRLDTAAIL</sequence>
<evidence type="ECO:0000313" key="6">
    <source>
        <dbReference type="Proteomes" id="UP000593573"/>
    </source>
</evidence>
<protein>
    <recommendedName>
        <fullName evidence="4">U-box domain-containing protein</fullName>
    </recommendedName>
</protein>
<dbReference type="Proteomes" id="UP000593573">
    <property type="component" value="Unassembled WGS sequence"/>
</dbReference>
<evidence type="ECO:0000313" key="5">
    <source>
        <dbReference type="EMBL" id="MBA0665024.1"/>
    </source>
</evidence>
<dbReference type="InterPro" id="IPR000225">
    <property type="entry name" value="Armadillo"/>
</dbReference>
<dbReference type="InterPro" id="IPR016024">
    <property type="entry name" value="ARM-type_fold"/>
</dbReference>
<dbReference type="SUPFAM" id="SSF48371">
    <property type="entry name" value="ARM repeat"/>
    <property type="match status" value="1"/>
</dbReference>
<comment type="caution">
    <text evidence="5">The sequence shown here is derived from an EMBL/GenBank/DDBJ whole genome shotgun (WGS) entry which is preliminary data.</text>
</comment>
<keyword evidence="1" id="KW-0677">Repeat</keyword>
<dbReference type="PROSITE" id="PS50176">
    <property type="entry name" value="ARM_REPEAT"/>
    <property type="match status" value="1"/>
</dbReference>
<dbReference type="PANTHER" id="PTHR23315">
    <property type="entry name" value="U BOX DOMAIN-CONTAINING"/>
    <property type="match status" value="1"/>
</dbReference>
<dbReference type="EMBL" id="JABFAB010000011">
    <property type="protein sequence ID" value="MBA0665024.1"/>
    <property type="molecule type" value="Genomic_DNA"/>
</dbReference>
<evidence type="ECO:0000256" key="3">
    <source>
        <dbReference type="PROSITE-ProRule" id="PRU00259"/>
    </source>
</evidence>
<evidence type="ECO:0000256" key="2">
    <source>
        <dbReference type="ARBA" id="ARBA00022786"/>
    </source>
</evidence>
<feature type="non-terminal residue" evidence="5">
    <location>
        <position position="1"/>
    </location>
</feature>
<dbReference type="InterPro" id="IPR011989">
    <property type="entry name" value="ARM-like"/>
</dbReference>
<keyword evidence="6" id="KW-1185">Reference proteome</keyword>
<dbReference type="PANTHER" id="PTHR23315:SF238">
    <property type="entry name" value="ARM REPEAT SUPERFAMILY PROTEIN"/>
    <property type="match status" value="1"/>
</dbReference>
<evidence type="ECO:0000259" key="4">
    <source>
        <dbReference type="Pfam" id="PF25598"/>
    </source>
</evidence>
<dbReference type="InterPro" id="IPR058678">
    <property type="entry name" value="ARM_PUB"/>
</dbReference>
<dbReference type="AlphaFoldDB" id="A0A7J8VRF9"/>
<feature type="repeat" description="ARM" evidence="3">
    <location>
        <begin position="65"/>
        <end position="108"/>
    </location>
</feature>